<name>A0AC60PSX0_IXOPE</name>
<evidence type="ECO:0000313" key="2">
    <source>
        <dbReference type="Proteomes" id="UP000805193"/>
    </source>
</evidence>
<feature type="non-terminal residue" evidence="1">
    <location>
        <position position="1"/>
    </location>
</feature>
<organism evidence="1 2">
    <name type="scientific">Ixodes persulcatus</name>
    <name type="common">Taiga tick</name>
    <dbReference type="NCBI Taxonomy" id="34615"/>
    <lineage>
        <taxon>Eukaryota</taxon>
        <taxon>Metazoa</taxon>
        <taxon>Ecdysozoa</taxon>
        <taxon>Arthropoda</taxon>
        <taxon>Chelicerata</taxon>
        <taxon>Arachnida</taxon>
        <taxon>Acari</taxon>
        <taxon>Parasitiformes</taxon>
        <taxon>Ixodida</taxon>
        <taxon>Ixodoidea</taxon>
        <taxon>Ixodidae</taxon>
        <taxon>Ixodinae</taxon>
        <taxon>Ixodes</taxon>
    </lineage>
</organism>
<sequence>STSALLNRLVITSGSRLTFSSFVELFRSFMVHARRDIFALFCAMATVYSFSTDEARKAAADRSSKSTAKALGLITRGTKYGCPDPDQDKIFHVVSSSSASTDPDQPEVSKSPVMEPSVFQKFLETQQGEILTETEVIKLIQRHEPNDLLRKHGRLSFEGFARYLMDKDNFAFVPETISPELDDMDYPMAYYYIASSHNTYLTGHQLKGESSVELYSEVLLRGCRCVELDCWDGDDGIPVIYHGHTLTSKIPFKSVVEAIEKSCFANSPYPIILSIENHCSLQQQAKMAQIFASVFGDKLVTNFLFESDYLDDPHLPSPNQLKYKVLIKNKKLRAPLTPALPFKTKSFQQVKNAPGRTNSIISTASTGSLNDDDDDEYDEDDDDDDVLEESLSSQEGSFKDSRTLSPGTSHPRSRNHADLDLFYSDDDGYKQRKSSSQIAPELSDLVVYCQAIKFRDAGLHVNAAMFEQNGSCGYVLKPRVMWDRSHMMYGRFNPWDKDFDALHALRLQIKVISGQFLCPNACICSTQVEIEVIGIPVDCNRQKTSIVQRNSFNPSWGTIFNFRVTFPDLAFLRFTVVDVTTSHLLSQRVIPLKSLKQGYRHIRLRSPQNQPLSLATLFVHSTWEEEFVEVPKNGEAGDSGARKNKAKLKDLAESSQREGKDNSLGSTVRTKRRMFFLVVHGVVPDEKKTILKTSQDSTSRDVIAQALHKANKAHESVDNYVLMEEVQKSWDKRQQEKSTTQRILEDDECPLMAQSRWQGDGRFILKKVADDPSTRAWMTTIKSSSNKERRKQDSELGETGLSEWNAGDETYLVCVYNVSSDQPYAILKAPISSTAQDIIAQARRFTFLTSLGMSLGMYRALVKARRAEDPNNFVLVEEVEYPSTTTESTPLGSSVRRRGPYRDRRVLYDHENVYEVQAQWTAKGLFELRDRNESPDSSLRHSEPVACQEPGPSQEICEEPANSGRRQVHSEGETLSDDETQEPPSAVSRLRKISFRKLKVWRRPPSPEICHRAREELPSAVGLFNCRLKWTEDDLEKTI</sequence>
<protein>
    <submittedName>
        <fullName evidence="1">Uncharacterized protein</fullName>
    </submittedName>
</protein>
<proteinExistence type="predicted"/>
<dbReference type="Proteomes" id="UP000805193">
    <property type="component" value="Unassembled WGS sequence"/>
</dbReference>
<evidence type="ECO:0000313" key="1">
    <source>
        <dbReference type="EMBL" id="KAG0423731.1"/>
    </source>
</evidence>
<accession>A0AC60PSX0</accession>
<dbReference type="EMBL" id="JABSTQ010010062">
    <property type="protein sequence ID" value="KAG0423731.1"/>
    <property type="molecule type" value="Genomic_DNA"/>
</dbReference>
<feature type="non-terminal residue" evidence="1">
    <location>
        <position position="1039"/>
    </location>
</feature>
<keyword evidence="2" id="KW-1185">Reference proteome</keyword>
<comment type="caution">
    <text evidence="1">The sequence shown here is derived from an EMBL/GenBank/DDBJ whole genome shotgun (WGS) entry which is preliminary data.</text>
</comment>
<reference evidence="1 2" key="1">
    <citation type="journal article" date="2020" name="Cell">
        <title>Large-Scale Comparative Analyses of Tick Genomes Elucidate Their Genetic Diversity and Vector Capacities.</title>
        <authorList>
            <consortium name="Tick Genome and Microbiome Consortium (TIGMIC)"/>
            <person name="Jia N."/>
            <person name="Wang J."/>
            <person name="Shi W."/>
            <person name="Du L."/>
            <person name="Sun Y."/>
            <person name="Zhan W."/>
            <person name="Jiang J.F."/>
            <person name="Wang Q."/>
            <person name="Zhang B."/>
            <person name="Ji P."/>
            <person name="Bell-Sakyi L."/>
            <person name="Cui X.M."/>
            <person name="Yuan T.T."/>
            <person name="Jiang B.G."/>
            <person name="Yang W.F."/>
            <person name="Lam T.T."/>
            <person name="Chang Q.C."/>
            <person name="Ding S.J."/>
            <person name="Wang X.J."/>
            <person name="Zhu J.G."/>
            <person name="Ruan X.D."/>
            <person name="Zhao L."/>
            <person name="Wei J.T."/>
            <person name="Ye R.Z."/>
            <person name="Que T.C."/>
            <person name="Du C.H."/>
            <person name="Zhou Y.H."/>
            <person name="Cheng J.X."/>
            <person name="Dai P.F."/>
            <person name="Guo W.B."/>
            <person name="Han X.H."/>
            <person name="Huang E.J."/>
            <person name="Li L.F."/>
            <person name="Wei W."/>
            <person name="Gao Y.C."/>
            <person name="Liu J.Z."/>
            <person name="Shao H.Z."/>
            <person name="Wang X."/>
            <person name="Wang C.C."/>
            <person name="Yang T.C."/>
            <person name="Huo Q.B."/>
            <person name="Li W."/>
            <person name="Chen H.Y."/>
            <person name="Chen S.E."/>
            <person name="Zhou L.G."/>
            <person name="Ni X.B."/>
            <person name="Tian J.H."/>
            <person name="Sheng Y."/>
            <person name="Liu T."/>
            <person name="Pan Y.S."/>
            <person name="Xia L.Y."/>
            <person name="Li J."/>
            <person name="Zhao F."/>
            <person name="Cao W.C."/>
        </authorList>
    </citation>
    <scope>NUCLEOTIDE SEQUENCE [LARGE SCALE GENOMIC DNA]</scope>
    <source>
        <strain evidence="1">Iper-2018</strain>
    </source>
</reference>
<gene>
    <name evidence="1" type="ORF">HPB47_000517</name>
</gene>